<dbReference type="Gene3D" id="1.25.10.10">
    <property type="entry name" value="Leucine-rich Repeat Variant"/>
    <property type="match status" value="1"/>
</dbReference>
<comment type="caution">
    <text evidence="6">The sequence shown here is derived from an EMBL/GenBank/DDBJ whole genome shotgun (WGS) entry which is preliminary data.</text>
</comment>
<keyword evidence="2 4" id="KW-0479">Metal-binding</keyword>
<evidence type="ECO:0000256" key="4">
    <source>
        <dbReference type="PROSITE-ProRule" id="PRU00433"/>
    </source>
</evidence>
<dbReference type="InterPro" id="IPR016024">
    <property type="entry name" value="ARM-type_fold"/>
</dbReference>
<keyword evidence="3 4" id="KW-0408">Iron</keyword>
<evidence type="ECO:0000256" key="1">
    <source>
        <dbReference type="ARBA" id="ARBA00022617"/>
    </source>
</evidence>
<dbReference type="SUPFAM" id="SSF46626">
    <property type="entry name" value="Cytochrome c"/>
    <property type="match status" value="1"/>
</dbReference>
<name>A0ABT6FHG7_9BACT</name>
<reference evidence="6 7" key="1">
    <citation type="submission" date="2023-03" db="EMBL/GenBank/DDBJ databases">
        <title>Paludisphaera mucosa sp. nov. a novel planctomycete from northern fen.</title>
        <authorList>
            <person name="Ivanova A."/>
        </authorList>
    </citation>
    <scope>NUCLEOTIDE SEQUENCE [LARGE SCALE GENOMIC DNA]</scope>
    <source>
        <strain evidence="6 7">Pla2</strain>
    </source>
</reference>
<dbReference type="InterPro" id="IPR036909">
    <property type="entry name" value="Cyt_c-like_dom_sf"/>
</dbReference>
<dbReference type="SUPFAM" id="SSF50952">
    <property type="entry name" value="Soluble quinoprotein glucose dehydrogenase"/>
    <property type="match status" value="1"/>
</dbReference>
<feature type="domain" description="Cytochrome c" evidence="5">
    <location>
        <begin position="939"/>
        <end position="1079"/>
    </location>
</feature>
<protein>
    <submittedName>
        <fullName evidence="6">C-type cytochrome</fullName>
    </submittedName>
</protein>
<evidence type="ECO:0000313" key="6">
    <source>
        <dbReference type="EMBL" id="MDG3006926.1"/>
    </source>
</evidence>
<dbReference type="RefSeq" id="WP_277863217.1">
    <property type="nucleotide sequence ID" value="NZ_JARRAG010000002.1"/>
</dbReference>
<dbReference type="Pfam" id="PF23500">
    <property type="entry name" value="DUF7133"/>
    <property type="match status" value="1"/>
</dbReference>
<dbReference type="PANTHER" id="PTHR33546">
    <property type="entry name" value="LARGE, MULTIFUNCTIONAL SECRETED PROTEIN-RELATED"/>
    <property type="match status" value="1"/>
</dbReference>
<dbReference type="Gene3D" id="1.10.760.10">
    <property type="entry name" value="Cytochrome c-like domain"/>
    <property type="match status" value="1"/>
</dbReference>
<dbReference type="InterPro" id="IPR011041">
    <property type="entry name" value="Quinoprot_gluc/sorb_DH_b-prop"/>
</dbReference>
<dbReference type="InterPro" id="IPR011989">
    <property type="entry name" value="ARM-like"/>
</dbReference>
<dbReference type="SUPFAM" id="SSF48371">
    <property type="entry name" value="ARM repeat"/>
    <property type="match status" value="1"/>
</dbReference>
<gene>
    <name evidence="6" type="ORF">PZE19_24405</name>
</gene>
<dbReference type="Gene3D" id="2.120.10.30">
    <property type="entry name" value="TolB, C-terminal domain"/>
    <property type="match status" value="1"/>
</dbReference>
<proteinExistence type="predicted"/>
<organism evidence="6 7">
    <name type="scientific">Paludisphaera mucosa</name>
    <dbReference type="NCBI Taxonomy" id="3030827"/>
    <lineage>
        <taxon>Bacteria</taxon>
        <taxon>Pseudomonadati</taxon>
        <taxon>Planctomycetota</taxon>
        <taxon>Planctomycetia</taxon>
        <taxon>Isosphaerales</taxon>
        <taxon>Isosphaeraceae</taxon>
        <taxon>Paludisphaera</taxon>
    </lineage>
</organism>
<sequence length="1242" mass="133227">MDLLSASPRRRALLSLTFIGAWLGSTPASPAQTSPEESAKKVKPAEGLQATLWAAEPLLFNPTSLDVDSRGRVWVAEGLNYRLTRGGNKKFPKVEESDKIKILEDTDGDGKADKVTVFADRIFPIPMGMAVEERYDDSGKYRGCRVYVGNSPNILVLEDTDGDDKADNRFNLLTGFGGIDSDHGVHGMTLGLDGKLYFTHGDGCCSVQGDRSERYQNFDVVDKSGRHVVADKYANTLRVNRDGTEFEVVCDGQRNNYETCRDAFGNGFTSDNDDDGNRGCRVIHTMDGGRFGYKTPGSPRHWGEDVPGMVPKLVGTGNGSPCGIAVYEGRLLPAGYFGGLFEAEAGTRQINFFPLTRHGATFRTESKVLLASDDPWFRPVDMTVAPDGSVFVADWYDAGVGGHAFADQDTGRIYRVAPKDDQPKPASPDFATIEGLISGLKSPCVATQDAARRGLIAKGDASAEALLGLVRSGTPEEAARAIWTASALPNLATIAIEILKHPETYHGDDPRFRELAVRMLGRDCRDNGIVEYKDPAARKAAPALAHLDVLLPLAADPDPGVRRELILALRNVPTPKVAEALRKLIVGWDGRDRWYLEALGLALEKREAEYVTSLMDPSLFGDSGDLDKQAGDDKVALPPYFPVDRNEAFIPAAAAEPAANATSKFLGFLWRLQRPEALPVLEQILPRLKAPGLQQAGDDVLRRVRTPYAADVAALLAERTDDPVRRRMLFEMLTTQLTGAWNEAKGRPPVLRVIERALNEPDWRRQGIAMAAATRDTRYRSSLEAIAVDPAQPDEVGAAAAEAIGVLGGTPDRVLAGLIAAVKGKPESSARAEAAVRTLPKLFDARDRLFEILADRTFPAALRREALRTVARLPGGGMRLVELARGGGLPDDLKTEATTTLHGLGDPRVREAAASVLPPPATSTGRPLPPLAELLRREGDPLRGEAVFFRKREDAFSCGACHRVQGRGQWVGPDLSTVGTKYGKDELLRSVLNPSSAISYNFRSLVLALSDGRVLTGLPVEETPQRLVIKTAQGERIAVAPGDVEERGVSPVSLMPENLASTMTDGELVDLLAYLATLRKPVSVVGQYRVVGPLAEAGGPAPDANGRIDLDAAVPDGAGGTLAWRRLDADAEGRVDFQPFVKAGERKTALAYTPIVSAAAQEATLVVDTAADVAVWHDGRPVALARADAAAPLTAVLNLPAGPGSLTIRVTGGKADQAAIATTLVSPQPIAFDAEAADAPGR</sequence>
<evidence type="ECO:0000313" key="7">
    <source>
        <dbReference type="Proteomes" id="UP001216907"/>
    </source>
</evidence>
<evidence type="ECO:0000256" key="3">
    <source>
        <dbReference type="ARBA" id="ARBA00023004"/>
    </source>
</evidence>
<accession>A0ABT6FHG7</accession>
<dbReference type="NCBIfam" id="TIGR02604">
    <property type="entry name" value="Piru_Ver_Nterm"/>
    <property type="match status" value="1"/>
</dbReference>
<evidence type="ECO:0000259" key="5">
    <source>
        <dbReference type="PROSITE" id="PS51007"/>
    </source>
</evidence>
<dbReference type="InterPro" id="IPR013428">
    <property type="entry name" value="Membrane-bound_put_N"/>
</dbReference>
<dbReference type="InterPro" id="IPR013427">
    <property type="entry name" value="Haem-bd_dom_put"/>
</dbReference>
<dbReference type="PANTHER" id="PTHR33546:SF1">
    <property type="entry name" value="LARGE, MULTIFUNCTIONAL SECRETED PROTEIN"/>
    <property type="match status" value="1"/>
</dbReference>
<dbReference type="InterPro" id="IPR055557">
    <property type="entry name" value="DUF7133"/>
</dbReference>
<dbReference type="InterPro" id="IPR011042">
    <property type="entry name" value="6-blade_b-propeller_TolB-like"/>
</dbReference>
<dbReference type="NCBIfam" id="TIGR02603">
    <property type="entry name" value="CxxCH_TIGR02603"/>
    <property type="match status" value="1"/>
</dbReference>
<evidence type="ECO:0000256" key="2">
    <source>
        <dbReference type="ARBA" id="ARBA00022723"/>
    </source>
</evidence>
<keyword evidence="7" id="KW-1185">Reference proteome</keyword>
<dbReference type="InterPro" id="IPR009056">
    <property type="entry name" value="Cyt_c-like_dom"/>
</dbReference>
<dbReference type="EMBL" id="JARRAG010000002">
    <property type="protein sequence ID" value="MDG3006926.1"/>
    <property type="molecule type" value="Genomic_DNA"/>
</dbReference>
<keyword evidence="1 4" id="KW-0349">Heme</keyword>
<dbReference type="Proteomes" id="UP001216907">
    <property type="component" value="Unassembled WGS sequence"/>
</dbReference>
<dbReference type="PROSITE" id="PS51007">
    <property type="entry name" value="CYTC"/>
    <property type="match status" value="1"/>
</dbReference>